<reference evidence="2 3" key="1">
    <citation type="journal article" date="2020" name="BMC Genomics">
        <title>Intraspecific diversification of the crop wild relative Brassica cretica Lam. using demographic model selection.</title>
        <authorList>
            <person name="Kioukis A."/>
            <person name="Michalopoulou V.A."/>
            <person name="Briers L."/>
            <person name="Pirintsos S."/>
            <person name="Studholme D.J."/>
            <person name="Pavlidis P."/>
            <person name="Sarris P.F."/>
        </authorList>
    </citation>
    <scope>NUCLEOTIDE SEQUENCE [LARGE SCALE GENOMIC DNA]</scope>
    <source>
        <strain evidence="3">cv. PFS-1207/04</strain>
    </source>
</reference>
<feature type="compositionally biased region" description="Basic and acidic residues" evidence="1">
    <location>
        <begin position="131"/>
        <end position="145"/>
    </location>
</feature>
<feature type="region of interest" description="Disordered" evidence="1">
    <location>
        <begin position="131"/>
        <end position="152"/>
    </location>
</feature>
<dbReference type="EMBL" id="QGKV02000832">
    <property type="protein sequence ID" value="KAF3547125.1"/>
    <property type="molecule type" value="Genomic_DNA"/>
</dbReference>
<accession>A0ABQ7C605</accession>
<protein>
    <submittedName>
        <fullName evidence="2">Uncharacterized protein</fullName>
    </submittedName>
</protein>
<evidence type="ECO:0000313" key="2">
    <source>
        <dbReference type="EMBL" id="KAF3547125.1"/>
    </source>
</evidence>
<comment type="caution">
    <text evidence="2">The sequence shown here is derived from an EMBL/GenBank/DDBJ whole genome shotgun (WGS) entry which is preliminary data.</text>
</comment>
<gene>
    <name evidence="2" type="ORF">DY000_02007734</name>
</gene>
<dbReference type="Proteomes" id="UP000266723">
    <property type="component" value="Unassembled WGS sequence"/>
</dbReference>
<evidence type="ECO:0000256" key="1">
    <source>
        <dbReference type="SAM" id="MobiDB-lite"/>
    </source>
</evidence>
<proteinExistence type="predicted"/>
<evidence type="ECO:0000313" key="3">
    <source>
        <dbReference type="Proteomes" id="UP000266723"/>
    </source>
</evidence>
<sequence>MFFRETKETEEDIRRMFHQVKEKMRQRITLNKKSYPEKFVVPCLIGGIEYPSVLCDTGSSVSILPKVMASQIDWYCPSSSRLPCSRYQAQLEFFSTTWESFHSYFCYCDHDKELDIQFQHISETLEQNIDRRPSSVDRRPTRENIDTSPKPNINQHSWMDVLLAYVIELEPIEERVYEPEVSHPVVPKHLRQPYQCKRVSLFSQESKDYI</sequence>
<organism evidence="2 3">
    <name type="scientific">Brassica cretica</name>
    <name type="common">Mustard</name>
    <dbReference type="NCBI Taxonomy" id="69181"/>
    <lineage>
        <taxon>Eukaryota</taxon>
        <taxon>Viridiplantae</taxon>
        <taxon>Streptophyta</taxon>
        <taxon>Embryophyta</taxon>
        <taxon>Tracheophyta</taxon>
        <taxon>Spermatophyta</taxon>
        <taxon>Magnoliopsida</taxon>
        <taxon>eudicotyledons</taxon>
        <taxon>Gunneridae</taxon>
        <taxon>Pentapetalae</taxon>
        <taxon>rosids</taxon>
        <taxon>malvids</taxon>
        <taxon>Brassicales</taxon>
        <taxon>Brassicaceae</taxon>
        <taxon>Brassiceae</taxon>
        <taxon>Brassica</taxon>
    </lineage>
</organism>
<keyword evidence="3" id="KW-1185">Reference proteome</keyword>
<name>A0ABQ7C605_BRACR</name>